<dbReference type="PANTHER" id="PTHR47870:SF4">
    <property type="entry name" value="CYTOCHROME C-TYPE BIOGENESIS PROTEIN CYCH"/>
    <property type="match status" value="1"/>
</dbReference>
<dbReference type="NCBIfam" id="TIGR03142">
    <property type="entry name" value="cytochro_ccmI"/>
    <property type="match status" value="1"/>
</dbReference>
<dbReference type="AlphaFoldDB" id="A0A4D7QLX7"/>
<evidence type="ECO:0000313" key="3">
    <source>
        <dbReference type="EMBL" id="QCK86649.1"/>
    </source>
</evidence>
<dbReference type="InterPro" id="IPR011990">
    <property type="entry name" value="TPR-like_helical_dom_sf"/>
</dbReference>
<dbReference type="PANTHER" id="PTHR47870">
    <property type="entry name" value="CYTOCHROME C-TYPE BIOGENESIS PROTEIN CCMH"/>
    <property type="match status" value="1"/>
</dbReference>
<gene>
    <name evidence="3" type="primary">ccmI</name>
    <name evidence="3" type="ORF">E8L99_13210</name>
</gene>
<reference evidence="3 4" key="1">
    <citation type="submission" date="2019-04" db="EMBL/GenBank/DDBJ databases">
        <title>Phreatobacter aquaticus sp. nov.</title>
        <authorList>
            <person name="Choi A."/>
            <person name="Baek K."/>
        </authorList>
    </citation>
    <scope>NUCLEOTIDE SEQUENCE [LARGE SCALE GENOMIC DNA]</scope>
    <source>
        <strain evidence="3 4">NMCR1094</strain>
    </source>
</reference>
<sequence>MTLWFVFALMTGAAILAVLLPLARGRAAAIAGQGSDLAVYRDQLAEIDRDRDSGFIGKTEAEAARIEVSRRLIAASEAHSDPVVSGANARRRTAAIVAFLVVPGVAAALYGWRGQPDYAGQPLAARTREAPARNDLDALVARVEAHLAANPEDGRGWEVVAPVYLRAGRPADAVKARANALRLLGPTADRHADLAEALVSEAQGVVTAAAKAAFEQAVASEADHPKARYFLGLAADQDGKRDDARRIWERIVEVGPPNAPWLPLIRSELERIGFAQAPAPALPTADAIRGMVDSLAAKLASDGSDFDGWLRLVRSYAVLGDGDKARQAAADARSRFSADADKVGQLDALIRELGLGG</sequence>
<dbReference type="SUPFAM" id="SSF48452">
    <property type="entry name" value="TPR-like"/>
    <property type="match status" value="1"/>
</dbReference>
<organism evidence="3 4">
    <name type="scientific">Phreatobacter aquaticus</name>
    <dbReference type="NCBI Taxonomy" id="2570229"/>
    <lineage>
        <taxon>Bacteria</taxon>
        <taxon>Pseudomonadati</taxon>
        <taxon>Pseudomonadota</taxon>
        <taxon>Alphaproteobacteria</taxon>
        <taxon>Hyphomicrobiales</taxon>
        <taxon>Phreatobacteraceae</taxon>
        <taxon>Phreatobacter</taxon>
    </lineage>
</organism>
<dbReference type="GO" id="GO:0030313">
    <property type="term" value="C:cell envelope"/>
    <property type="evidence" value="ECO:0007669"/>
    <property type="project" value="UniProtKB-SubCell"/>
</dbReference>
<dbReference type="Gene3D" id="1.25.40.10">
    <property type="entry name" value="Tetratricopeptide repeat domain"/>
    <property type="match status" value="1"/>
</dbReference>
<dbReference type="RefSeq" id="WP_137099980.1">
    <property type="nucleotide sequence ID" value="NZ_CP039865.1"/>
</dbReference>
<dbReference type="OrthoDB" id="9815847at2"/>
<dbReference type="GO" id="GO:0005886">
    <property type="term" value="C:plasma membrane"/>
    <property type="evidence" value="ECO:0007669"/>
    <property type="project" value="TreeGrafter"/>
</dbReference>
<dbReference type="KEGG" id="paqt:E8L99_13210"/>
<keyword evidence="4" id="KW-1185">Reference proteome</keyword>
<evidence type="ECO:0000256" key="2">
    <source>
        <dbReference type="ARBA" id="ARBA00022748"/>
    </source>
</evidence>
<dbReference type="GO" id="GO:0017004">
    <property type="term" value="P:cytochrome complex assembly"/>
    <property type="evidence" value="ECO:0007669"/>
    <property type="project" value="UniProtKB-KW"/>
</dbReference>
<dbReference type="EMBL" id="CP039865">
    <property type="protein sequence ID" value="QCK86649.1"/>
    <property type="molecule type" value="Genomic_DNA"/>
</dbReference>
<dbReference type="InterPro" id="IPR051263">
    <property type="entry name" value="C-type_cytochrome_biogenesis"/>
</dbReference>
<protein>
    <submittedName>
        <fullName evidence="3">C-type cytochrome biogenesis protein CcmI</fullName>
    </submittedName>
</protein>
<evidence type="ECO:0000256" key="1">
    <source>
        <dbReference type="ARBA" id="ARBA00004196"/>
    </source>
</evidence>
<keyword evidence="2" id="KW-0201">Cytochrome c-type biogenesis</keyword>
<dbReference type="Proteomes" id="UP000298588">
    <property type="component" value="Chromosome"/>
</dbReference>
<dbReference type="InterPro" id="IPR017560">
    <property type="entry name" value="Cyt_c_biogenesis_CcmI"/>
</dbReference>
<comment type="subcellular location">
    <subcellularLocation>
        <location evidence="1">Cell envelope</location>
    </subcellularLocation>
</comment>
<evidence type="ECO:0000313" key="4">
    <source>
        <dbReference type="Proteomes" id="UP000298588"/>
    </source>
</evidence>
<proteinExistence type="predicted"/>
<accession>A0A4D7QLX7</accession>
<name>A0A4D7QLX7_9HYPH</name>